<proteinExistence type="inferred from homology"/>
<name>A3PC44_PROM0</name>
<dbReference type="RefSeq" id="WP_011862685.1">
    <property type="nucleotide sequence ID" value="NC_009091.1"/>
</dbReference>
<dbReference type="InterPro" id="IPR001775">
    <property type="entry name" value="GspD/PilQ"/>
</dbReference>
<accession>A3PC44</accession>
<dbReference type="eggNOG" id="COG1450">
    <property type="taxonomic scope" value="Bacteria"/>
</dbReference>
<dbReference type="PANTHER" id="PTHR30332">
    <property type="entry name" value="PROBABLE GENERAL SECRETION PATHWAY PROTEIN D"/>
    <property type="match status" value="1"/>
</dbReference>
<gene>
    <name evidence="4" type="ordered locus">P9301_06961</name>
</gene>
<evidence type="ECO:0000256" key="1">
    <source>
        <dbReference type="RuleBase" id="RU004003"/>
    </source>
</evidence>
<evidence type="ECO:0000313" key="5">
    <source>
        <dbReference type="Proteomes" id="UP000001430"/>
    </source>
</evidence>
<comment type="similarity">
    <text evidence="1">Belongs to the bacterial secretin family.</text>
</comment>
<protein>
    <submittedName>
        <fullName evidence="4">Type II secretory pathway component PulD-like protein</fullName>
    </submittedName>
</protein>
<dbReference type="InterPro" id="IPR050810">
    <property type="entry name" value="Bact_Secretion_Sys_Channel"/>
</dbReference>
<feature type="signal peptide" evidence="2">
    <location>
        <begin position="1"/>
        <end position="27"/>
    </location>
</feature>
<dbReference type="PRINTS" id="PR00811">
    <property type="entry name" value="BCTERIALGSPD"/>
</dbReference>
<keyword evidence="2" id="KW-0732">Signal</keyword>
<evidence type="ECO:0000259" key="3">
    <source>
        <dbReference type="Pfam" id="PF00263"/>
    </source>
</evidence>
<dbReference type="STRING" id="167546.P9301_06961"/>
<organism evidence="4 5">
    <name type="scientific">Prochlorococcus marinus (strain MIT 9301)</name>
    <dbReference type="NCBI Taxonomy" id="167546"/>
    <lineage>
        <taxon>Bacteria</taxon>
        <taxon>Bacillati</taxon>
        <taxon>Cyanobacteriota</taxon>
        <taxon>Cyanophyceae</taxon>
        <taxon>Synechococcales</taxon>
        <taxon>Prochlorococcaceae</taxon>
        <taxon>Prochlorococcus</taxon>
    </lineage>
</organism>
<dbReference type="GO" id="GO:0015627">
    <property type="term" value="C:type II protein secretion system complex"/>
    <property type="evidence" value="ECO:0007669"/>
    <property type="project" value="TreeGrafter"/>
</dbReference>
<evidence type="ECO:0000313" key="4">
    <source>
        <dbReference type="EMBL" id="ABO17319.1"/>
    </source>
</evidence>
<feature type="chain" id="PRO_5002656323" evidence="2">
    <location>
        <begin position="28"/>
        <end position="572"/>
    </location>
</feature>
<keyword evidence="5" id="KW-1185">Reference proteome</keyword>
<dbReference type="GO" id="GO:0009306">
    <property type="term" value="P:protein secretion"/>
    <property type="evidence" value="ECO:0007669"/>
    <property type="project" value="InterPro"/>
</dbReference>
<dbReference type="PANTHER" id="PTHR30332:SF17">
    <property type="entry name" value="TYPE IV PILIATION SYSTEM PROTEIN DR_0774-RELATED"/>
    <property type="match status" value="1"/>
</dbReference>
<sequence>MRINRKSLKRSFSLFALTSLLSASANSAENVSFNKFNPKKIVTQNILLNYPKEFLNEDKLFQNQNYLLSSLISNPNLLEIEGPSVSLVFKQAKAKAIFEYLAEIGNYGFVWVKNSPNKENDVDNQRLISMTLNDVSYKKAINSLLLASGLQAKLHNNILYVGPNVRNTVFDTRSTDVYQLNQISASSAADYLANLGASVTKTFTITTSVTSGASQSQAVQGASTSSTTTDQSETSVKVYGATIGPLVGLIATTDERLQTVTMVGEKYLIDLANGFLQKLDIKQKQVALSVKVLDVNMSDKNSSMKDYGGKLDDAFIIGSQGKIKSAFGSFLPVFPEGNSTDATTNPGINSSQRTTNFDNKSFFGLLEASIENGTTKVLASPTLLLSESSGSAGDGSSIGRKVGNEGFVEIGDKVPVDATKGDGGSCTYSFETVGVKLGAKILGIDQNDYVTFTMTPIVTGISGSFNIVGCGSVSKINNRRLDTGAIRIKDGETLVLTGVIQETDIDTTYKLPLLGDLPLLGGLFRSKQASKDKRELIILVTPKVLEDKSSNIADYNLEFKNKDATNLINQIK</sequence>
<dbReference type="EMBL" id="CP000576">
    <property type="protein sequence ID" value="ABO17319.1"/>
    <property type="molecule type" value="Genomic_DNA"/>
</dbReference>
<feature type="domain" description="Type II/III secretion system secretin-like" evidence="3">
    <location>
        <begin position="371"/>
        <end position="545"/>
    </location>
</feature>
<reference evidence="4 5" key="1">
    <citation type="journal article" date="2007" name="PLoS Genet.">
        <title>Patterns and implications of gene gain and loss in the evolution of Prochlorococcus.</title>
        <authorList>
            <person name="Kettler G.C."/>
            <person name="Martiny A.C."/>
            <person name="Huang K."/>
            <person name="Zucker J."/>
            <person name="Coleman M.L."/>
            <person name="Rodrigue S."/>
            <person name="Chen F."/>
            <person name="Lapidus A."/>
            <person name="Ferriera S."/>
            <person name="Johnson J."/>
            <person name="Steglich C."/>
            <person name="Church G.M."/>
            <person name="Richardson P."/>
            <person name="Chisholm S.W."/>
        </authorList>
    </citation>
    <scope>NUCLEOTIDE SEQUENCE [LARGE SCALE GENOMIC DNA]</scope>
    <source>
        <strain evidence="4 5">MIT 9301</strain>
    </source>
</reference>
<dbReference type="PRINTS" id="PR01032">
    <property type="entry name" value="PHAGEIV"/>
</dbReference>
<dbReference type="HOGENOM" id="CLU_015106_0_0_3"/>
<dbReference type="AlphaFoldDB" id="A3PC44"/>
<dbReference type="InterPro" id="IPR004846">
    <property type="entry name" value="T2SS/T3SS_dom"/>
</dbReference>
<evidence type="ECO:0000256" key="2">
    <source>
        <dbReference type="SAM" id="SignalP"/>
    </source>
</evidence>
<dbReference type="KEGG" id="pmg:P9301_06961"/>
<dbReference type="Pfam" id="PF00263">
    <property type="entry name" value="Secretin"/>
    <property type="match status" value="1"/>
</dbReference>
<dbReference type="Proteomes" id="UP000001430">
    <property type="component" value="Chromosome"/>
</dbReference>